<reference evidence="3" key="2">
    <citation type="submission" date="2015-12" db="EMBL/GenBank/DDBJ databases">
        <title>Update maize B73 reference genome by single molecule sequencing technologies.</title>
        <authorList>
            <consortium name="Maize Genome Sequencing Project"/>
            <person name="Ware D."/>
        </authorList>
    </citation>
    <scope>NUCLEOTIDE SEQUENCE</scope>
    <source>
        <tissue evidence="3">Seedling</tissue>
    </source>
</reference>
<dbReference type="InParanoid" id="B4FPF9"/>
<dbReference type="EMBL" id="CM000780">
    <property type="protein sequence ID" value="AQK56609.1"/>
    <property type="molecule type" value="Genomic_DNA"/>
</dbReference>
<feature type="region of interest" description="Disordered" evidence="1">
    <location>
        <begin position="106"/>
        <end position="130"/>
    </location>
</feature>
<dbReference type="EMBL" id="BT038997">
    <property type="protein sequence ID" value="ACF84002.1"/>
    <property type="molecule type" value="mRNA"/>
</dbReference>
<dbReference type="PANTHER" id="PTHR33413">
    <property type="entry name" value="EXPRESSED PROTEIN"/>
    <property type="match status" value="1"/>
</dbReference>
<dbReference type="FunCoup" id="B4FPF9">
    <property type="interactions" value="1450"/>
</dbReference>
<dbReference type="eggNOG" id="ENOG502RXVQ">
    <property type="taxonomic scope" value="Eukaryota"/>
</dbReference>
<protein>
    <submittedName>
        <fullName evidence="2">Uncharacterized protein</fullName>
    </submittedName>
</protein>
<evidence type="ECO:0000313" key="2">
    <source>
        <dbReference type="EMBL" id="ACF84002.1"/>
    </source>
</evidence>
<sequence>MGNCQAAEAATVLLQHPGGRVERLYWSTSAAEVMRANPGHYVALVTLRVAEERQDAPGGERRTVRLTRVKLLKPKEALLLGHVYRLITTQEVARAVRARKEEKQRKAQQLLESRQGVARGAAEGEDDDDEAALDASLDQVTQLLFDRFFKGVSVVQLLVTILITCSCH</sequence>
<evidence type="ECO:0000256" key="1">
    <source>
        <dbReference type="SAM" id="MobiDB-lite"/>
    </source>
</evidence>
<proteinExistence type="evidence at transcript level"/>
<dbReference type="AlphaFoldDB" id="B4FPF9"/>
<dbReference type="PANTHER" id="PTHR33413:SF39">
    <property type="entry name" value="OS02G0741700 PROTEIN"/>
    <property type="match status" value="1"/>
</dbReference>
<organism evidence="2">
    <name type="scientific">Zea mays</name>
    <name type="common">Maize</name>
    <dbReference type="NCBI Taxonomy" id="4577"/>
    <lineage>
        <taxon>Eukaryota</taxon>
        <taxon>Viridiplantae</taxon>
        <taxon>Streptophyta</taxon>
        <taxon>Embryophyta</taxon>
        <taxon>Tracheophyta</taxon>
        <taxon>Spermatophyta</taxon>
        <taxon>Magnoliopsida</taxon>
        <taxon>Liliopsida</taxon>
        <taxon>Poales</taxon>
        <taxon>Poaceae</taxon>
        <taxon>PACMAD clade</taxon>
        <taxon>Panicoideae</taxon>
        <taxon>Andropogonodae</taxon>
        <taxon>Andropogoneae</taxon>
        <taxon>Tripsacinae</taxon>
        <taxon>Zea</taxon>
    </lineage>
</organism>
<dbReference type="OMA" id="VTICVAQ"/>
<dbReference type="InterPro" id="IPR025322">
    <property type="entry name" value="PADRE_dom"/>
</dbReference>
<dbReference type="PaxDb" id="4577-GRMZM2G036282_P01"/>
<dbReference type="ExpressionAtlas" id="B4FPF9">
    <property type="expression patterns" value="baseline and differential"/>
</dbReference>
<name>B4FPF9_MAIZE</name>
<reference evidence="2" key="1">
    <citation type="journal article" date="2009" name="PLoS Genet.">
        <title>Sequencing, mapping, and analysis of 27,455 maize full-length cDNAs.</title>
        <authorList>
            <person name="Soderlund C."/>
            <person name="Descour A."/>
            <person name="Kudrna D."/>
            <person name="Bomhoff M."/>
            <person name="Boyd L."/>
            <person name="Currie J."/>
            <person name="Angelova A."/>
            <person name="Collura K."/>
            <person name="Wissotski M."/>
            <person name="Ashley E."/>
            <person name="Morrow D."/>
            <person name="Fernandes J."/>
            <person name="Walbot V."/>
            <person name="Yu Y."/>
        </authorList>
    </citation>
    <scope>NUCLEOTIDE SEQUENCE</scope>
    <source>
        <strain evidence="2">B73</strain>
    </source>
</reference>
<dbReference type="KEGG" id="zma:100272587"/>
<gene>
    <name evidence="3" type="ORF">ZEAMMB73_Zm00001d052277</name>
</gene>
<dbReference type="Pfam" id="PF14009">
    <property type="entry name" value="PADRE"/>
    <property type="match status" value="1"/>
</dbReference>
<evidence type="ECO:0000313" key="3">
    <source>
        <dbReference type="EMBL" id="AQK56609.1"/>
    </source>
</evidence>
<accession>B4FPF9</accession>
<dbReference type="OrthoDB" id="747498at2759"/>